<comment type="similarity">
    <text evidence="1 14">Belongs to the thymidine kinase family.</text>
</comment>
<dbReference type="Pfam" id="PF00265">
    <property type="entry name" value="TK"/>
    <property type="match status" value="1"/>
</dbReference>
<dbReference type="SUPFAM" id="SSF57716">
    <property type="entry name" value="Glucocorticoid receptor-like (DNA-binding domain)"/>
    <property type="match status" value="1"/>
</dbReference>
<keyword evidence="6 13" id="KW-0418">Kinase</keyword>
<sequence length="202" mass="22298">MHVLGESNGARLTSHGASNDGHIQLIVGPMFSGKTTELIRRMRRYDVSNHRCYLIKYAKDDRYDAENVSTHDQAKMTASVCLRLADVEAAALNFDVIGVDEGQFFPDVVCFAEKMAGLGKVVIVAALDGTYQREGFPNIMKLLPLSESIIKLMAVCMVCYREAAFTKRIGSETEVEIIGGTDKYMAVCRKCYNSSDPKSAPK</sequence>
<proteinExistence type="inferred from homology"/>
<feature type="binding site" evidence="12">
    <location>
        <position position="184"/>
    </location>
    <ligand>
        <name>substrate</name>
    </ligand>
</feature>
<keyword evidence="2 13" id="KW-0237">DNA synthesis</keyword>
<dbReference type="InterPro" id="IPR027417">
    <property type="entry name" value="P-loop_NTPase"/>
</dbReference>
<dbReference type="FunFam" id="3.30.60.20:FF:000028">
    <property type="entry name" value="Thymidine kinase"/>
    <property type="match status" value="1"/>
</dbReference>
<dbReference type="SUPFAM" id="SSF52540">
    <property type="entry name" value="P-loop containing nucleoside triphosphate hydrolases"/>
    <property type="match status" value="1"/>
</dbReference>
<dbReference type="KEGG" id="goe:100897825"/>
<reference evidence="16" key="1">
    <citation type="submission" date="2025-08" db="UniProtKB">
        <authorList>
            <consortium name="RefSeq"/>
        </authorList>
    </citation>
    <scope>IDENTIFICATION</scope>
</reference>
<evidence type="ECO:0000256" key="8">
    <source>
        <dbReference type="ARBA" id="ARBA00022840"/>
    </source>
</evidence>
<dbReference type="RefSeq" id="XP_003741634.1">
    <property type="nucleotide sequence ID" value="XM_003741586.2"/>
</dbReference>
<dbReference type="PROSITE" id="PS00603">
    <property type="entry name" value="TK_CELLULAR_TYPE"/>
    <property type="match status" value="1"/>
</dbReference>
<evidence type="ECO:0000256" key="2">
    <source>
        <dbReference type="ARBA" id="ARBA00022634"/>
    </source>
</evidence>
<evidence type="ECO:0000256" key="14">
    <source>
        <dbReference type="RuleBase" id="RU004165"/>
    </source>
</evidence>
<evidence type="ECO:0000313" key="15">
    <source>
        <dbReference type="Proteomes" id="UP000694867"/>
    </source>
</evidence>
<gene>
    <name evidence="16" type="primary">LOC100897825</name>
</gene>
<dbReference type="PANTHER" id="PTHR11441:SF0">
    <property type="entry name" value="THYMIDINE KINASE, CYTOSOLIC"/>
    <property type="match status" value="1"/>
</dbReference>
<keyword evidence="4" id="KW-0479">Metal-binding</keyword>
<evidence type="ECO:0000256" key="1">
    <source>
        <dbReference type="ARBA" id="ARBA00007587"/>
    </source>
</evidence>
<dbReference type="PIRSF" id="PIRSF035805">
    <property type="entry name" value="TK_cell"/>
    <property type="match status" value="1"/>
</dbReference>
<comment type="catalytic activity">
    <reaction evidence="10">
        <text>thymidine + ATP = dTMP + ADP + H(+)</text>
        <dbReference type="Rhea" id="RHEA:19129"/>
        <dbReference type="ChEBI" id="CHEBI:15378"/>
        <dbReference type="ChEBI" id="CHEBI:17748"/>
        <dbReference type="ChEBI" id="CHEBI:30616"/>
        <dbReference type="ChEBI" id="CHEBI:63528"/>
        <dbReference type="ChEBI" id="CHEBI:456216"/>
        <dbReference type="EC" id="2.7.1.21"/>
    </reaction>
    <physiologicalReaction direction="left-to-right" evidence="10">
        <dbReference type="Rhea" id="RHEA:19130"/>
    </physiologicalReaction>
</comment>
<dbReference type="AlphaFoldDB" id="A0AAJ6VWH7"/>
<keyword evidence="3 13" id="KW-0808">Transferase</keyword>
<protein>
    <recommendedName>
        <fullName evidence="13">Thymidine kinase</fullName>
        <ecNumber evidence="13">2.7.1.21</ecNumber>
    </recommendedName>
</protein>
<evidence type="ECO:0000313" key="16">
    <source>
        <dbReference type="RefSeq" id="XP_003741634.1"/>
    </source>
</evidence>
<evidence type="ECO:0000256" key="11">
    <source>
        <dbReference type="PIRSR" id="PIRSR035805-1"/>
    </source>
</evidence>
<dbReference type="InterPro" id="IPR001267">
    <property type="entry name" value="Thymidine_kinase"/>
</dbReference>
<dbReference type="PANTHER" id="PTHR11441">
    <property type="entry name" value="THYMIDINE KINASE"/>
    <property type="match status" value="1"/>
</dbReference>
<feature type="active site" description="Proton acceptor" evidence="11">
    <location>
        <position position="101"/>
    </location>
</feature>
<keyword evidence="7" id="KW-0862">Zinc</keyword>
<organism evidence="15 16">
    <name type="scientific">Galendromus occidentalis</name>
    <name type="common">western predatory mite</name>
    <dbReference type="NCBI Taxonomy" id="34638"/>
    <lineage>
        <taxon>Eukaryota</taxon>
        <taxon>Metazoa</taxon>
        <taxon>Ecdysozoa</taxon>
        <taxon>Arthropoda</taxon>
        <taxon>Chelicerata</taxon>
        <taxon>Arachnida</taxon>
        <taxon>Acari</taxon>
        <taxon>Parasitiformes</taxon>
        <taxon>Mesostigmata</taxon>
        <taxon>Gamasina</taxon>
        <taxon>Phytoseioidea</taxon>
        <taxon>Phytoseiidae</taxon>
        <taxon>Typhlodrominae</taxon>
        <taxon>Galendromus</taxon>
    </lineage>
</organism>
<name>A0AAJ6VWH7_9ACAR</name>
<dbReference type="Proteomes" id="UP000694867">
    <property type="component" value="Unplaced"/>
</dbReference>
<dbReference type="GO" id="GO:0005524">
    <property type="term" value="F:ATP binding"/>
    <property type="evidence" value="ECO:0007669"/>
    <property type="project" value="UniProtKB-KW"/>
</dbReference>
<dbReference type="Gene3D" id="3.30.60.20">
    <property type="match status" value="1"/>
</dbReference>
<evidence type="ECO:0000256" key="7">
    <source>
        <dbReference type="ARBA" id="ARBA00022833"/>
    </source>
</evidence>
<evidence type="ECO:0000256" key="6">
    <source>
        <dbReference type="ARBA" id="ARBA00022777"/>
    </source>
</evidence>
<dbReference type="Gene3D" id="3.40.50.300">
    <property type="entry name" value="P-loop containing nucleotide triphosphate hydrolases"/>
    <property type="match status" value="1"/>
</dbReference>
<dbReference type="GO" id="GO:0046872">
    <property type="term" value="F:metal ion binding"/>
    <property type="evidence" value="ECO:0007669"/>
    <property type="project" value="UniProtKB-KW"/>
</dbReference>
<dbReference type="EC" id="2.7.1.21" evidence="13"/>
<accession>A0AAJ6VWH7</accession>
<evidence type="ECO:0000256" key="12">
    <source>
        <dbReference type="PIRSR" id="PIRSR035805-2"/>
    </source>
</evidence>
<dbReference type="GeneID" id="100897825"/>
<keyword evidence="15" id="KW-1185">Reference proteome</keyword>
<dbReference type="GO" id="GO:0071897">
    <property type="term" value="P:DNA biosynthetic process"/>
    <property type="evidence" value="ECO:0007669"/>
    <property type="project" value="UniProtKB-KW"/>
</dbReference>
<evidence type="ECO:0000256" key="9">
    <source>
        <dbReference type="ARBA" id="ARBA00046642"/>
    </source>
</evidence>
<dbReference type="InterPro" id="IPR020633">
    <property type="entry name" value="Thymidine_kinase_CS"/>
</dbReference>
<dbReference type="GO" id="GO:0046104">
    <property type="term" value="P:thymidine metabolic process"/>
    <property type="evidence" value="ECO:0007669"/>
    <property type="project" value="TreeGrafter"/>
</dbReference>
<dbReference type="GO" id="GO:0042802">
    <property type="term" value="F:identical protein binding"/>
    <property type="evidence" value="ECO:0007669"/>
    <property type="project" value="UniProtKB-ARBA"/>
</dbReference>
<evidence type="ECO:0000256" key="13">
    <source>
        <dbReference type="RuleBase" id="RU000544"/>
    </source>
</evidence>
<evidence type="ECO:0000256" key="3">
    <source>
        <dbReference type="ARBA" id="ARBA00022679"/>
    </source>
</evidence>
<evidence type="ECO:0000256" key="4">
    <source>
        <dbReference type="ARBA" id="ARBA00022723"/>
    </source>
</evidence>
<dbReference type="FunFam" id="3.40.50.300:FF:001270">
    <property type="entry name" value="Thymidine kinase"/>
    <property type="match status" value="1"/>
</dbReference>
<dbReference type="GO" id="GO:0004797">
    <property type="term" value="F:thymidine kinase activity"/>
    <property type="evidence" value="ECO:0007669"/>
    <property type="project" value="UniProtKB-EC"/>
</dbReference>
<comment type="subunit">
    <text evidence="9">Homotetramer. Tetramerization from dimerization is induced by ATP and increases catalytic efficiency due to a high affinity for thymidine. Tetramerization is inhibited by phosphorylation at Ser-13. Interacts (via the KEN box) with FZR1.</text>
</comment>
<evidence type="ECO:0000256" key="5">
    <source>
        <dbReference type="ARBA" id="ARBA00022741"/>
    </source>
</evidence>
<evidence type="ECO:0000256" key="10">
    <source>
        <dbReference type="ARBA" id="ARBA00048113"/>
    </source>
</evidence>
<keyword evidence="5 13" id="KW-0547">Nucleotide-binding</keyword>
<keyword evidence="8 13" id="KW-0067">ATP-binding</keyword>